<comment type="similarity">
    <text evidence="1">Belongs to the thioredoxin family. DsbA subfamily.</text>
</comment>
<dbReference type="InterPro" id="IPR012336">
    <property type="entry name" value="Thioredoxin-like_fold"/>
</dbReference>
<dbReference type="Pfam" id="PF13462">
    <property type="entry name" value="Thioredoxin_4"/>
    <property type="match status" value="1"/>
</dbReference>
<feature type="compositionally biased region" description="Low complexity" evidence="6">
    <location>
        <begin position="41"/>
        <end position="50"/>
    </location>
</feature>
<dbReference type="PANTHER" id="PTHR13887">
    <property type="entry name" value="GLUTATHIONE S-TRANSFERASE KAPPA"/>
    <property type="match status" value="1"/>
</dbReference>
<evidence type="ECO:0000256" key="6">
    <source>
        <dbReference type="SAM" id="MobiDB-lite"/>
    </source>
</evidence>
<feature type="domain" description="Thioredoxin" evidence="7">
    <location>
        <begin position="36"/>
        <end position="231"/>
    </location>
</feature>
<evidence type="ECO:0000313" key="9">
    <source>
        <dbReference type="Proteomes" id="UP000266177"/>
    </source>
</evidence>
<dbReference type="OrthoDB" id="117402at2"/>
<name>A0A3A3GGG3_PANTH</name>
<dbReference type="SUPFAM" id="SSF52833">
    <property type="entry name" value="Thioredoxin-like"/>
    <property type="match status" value="1"/>
</dbReference>
<evidence type="ECO:0000256" key="2">
    <source>
        <dbReference type="ARBA" id="ARBA00022729"/>
    </source>
</evidence>
<feature type="region of interest" description="Disordered" evidence="6">
    <location>
        <begin position="37"/>
        <end position="58"/>
    </location>
</feature>
<evidence type="ECO:0000313" key="8">
    <source>
        <dbReference type="EMBL" id="RJG22995.1"/>
    </source>
</evidence>
<dbReference type="PANTHER" id="PTHR13887:SF14">
    <property type="entry name" value="DISULFIDE BOND FORMATION PROTEIN D"/>
    <property type="match status" value="1"/>
</dbReference>
<evidence type="ECO:0000259" key="7">
    <source>
        <dbReference type="PROSITE" id="PS51352"/>
    </source>
</evidence>
<dbReference type="GO" id="GO:0016491">
    <property type="term" value="F:oxidoreductase activity"/>
    <property type="evidence" value="ECO:0007669"/>
    <property type="project" value="UniProtKB-KW"/>
</dbReference>
<dbReference type="InterPro" id="IPR013766">
    <property type="entry name" value="Thioredoxin_domain"/>
</dbReference>
<dbReference type="Proteomes" id="UP000266177">
    <property type="component" value="Unassembled WGS sequence"/>
</dbReference>
<proteinExistence type="inferred from homology"/>
<comment type="caution">
    <text evidence="8">The sequence shown here is derived from an EMBL/GenBank/DDBJ whole genome shotgun (WGS) entry which is preliminary data.</text>
</comment>
<dbReference type="AlphaFoldDB" id="A0A3A3GGG3"/>
<dbReference type="EMBL" id="QYZD01000013">
    <property type="protein sequence ID" value="RJG22995.1"/>
    <property type="molecule type" value="Genomic_DNA"/>
</dbReference>
<keyword evidence="2" id="KW-0732">Signal</keyword>
<accession>A0A3A3GGG3</accession>
<evidence type="ECO:0000256" key="3">
    <source>
        <dbReference type="ARBA" id="ARBA00023002"/>
    </source>
</evidence>
<organism evidence="8 9">
    <name type="scientific">Paenibacillus thiaminolyticus</name>
    <name type="common">Bacillus thiaminolyticus</name>
    <dbReference type="NCBI Taxonomy" id="49283"/>
    <lineage>
        <taxon>Bacteria</taxon>
        <taxon>Bacillati</taxon>
        <taxon>Bacillota</taxon>
        <taxon>Bacilli</taxon>
        <taxon>Bacillales</taxon>
        <taxon>Paenibacillaceae</taxon>
        <taxon>Paenibacillus</taxon>
    </lineage>
</organism>
<protein>
    <recommendedName>
        <fullName evidence="7">Thioredoxin domain-containing protein</fullName>
    </recommendedName>
</protein>
<evidence type="ECO:0000256" key="1">
    <source>
        <dbReference type="ARBA" id="ARBA00005791"/>
    </source>
</evidence>
<evidence type="ECO:0000256" key="5">
    <source>
        <dbReference type="ARBA" id="ARBA00023284"/>
    </source>
</evidence>
<reference evidence="8 9" key="1">
    <citation type="submission" date="2018-09" db="EMBL/GenBank/DDBJ databases">
        <title>Paenibacillus SK2017-BO5.</title>
        <authorList>
            <person name="Piskunova J.V."/>
            <person name="Dubiley S.A."/>
            <person name="Severinov K.V."/>
        </authorList>
    </citation>
    <scope>NUCLEOTIDE SEQUENCE [LARGE SCALE GENOMIC DNA]</scope>
    <source>
        <strain evidence="8 9">BO5</strain>
    </source>
</reference>
<keyword evidence="3" id="KW-0560">Oxidoreductase</keyword>
<keyword evidence="5" id="KW-0676">Redox-active center</keyword>
<gene>
    <name evidence="8" type="ORF">DQX05_15765</name>
</gene>
<keyword evidence="4" id="KW-1015">Disulfide bond</keyword>
<dbReference type="InterPro" id="IPR036249">
    <property type="entry name" value="Thioredoxin-like_sf"/>
</dbReference>
<dbReference type="Gene3D" id="3.40.30.10">
    <property type="entry name" value="Glutaredoxin"/>
    <property type="match status" value="1"/>
</dbReference>
<evidence type="ECO:0000256" key="4">
    <source>
        <dbReference type="ARBA" id="ARBA00023157"/>
    </source>
</evidence>
<dbReference type="RefSeq" id="WP_119794513.1">
    <property type="nucleotide sequence ID" value="NZ_QYZD01000013.1"/>
</dbReference>
<sequence>MQNKSSMNKGVLAAGAVVLVLLLIWLAASLAGTSVREEGQPSASSASPAVPEEELNYDRQPVMGDRNAPIRIVEFGDYKCPPCKRWTELVLSRLDEEFIADGTAAFYYIHYPFLAPDSELAAVAGEILYHMDESAFWTFHKRINELQGEKSEAWANESFLTRLVERDIPSVDAEQFRAELKALKHLDTVKADMEIARKFKISGTPTILVNGQEVEDISYEGMREAILSELSRQQAQEAK</sequence>
<dbReference type="PROSITE" id="PS51352">
    <property type="entry name" value="THIOREDOXIN_2"/>
    <property type="match status" value="1"/>
</dbReference>